<dbReference type="REBASE" id="38313">
    <property type="entry name" value="PenI"/>
</dbReference>
<feature type="region of interest" description="Disordered" evidence="1">
    <location>
        <begin position="731"/>
        <end position="762"/>
    </location>
</feature>
<sequence>MENTTFLIQQLIIGRVEPHIYAFSTGTIPNYLKVGDTYRPVMKRLEEWRRHFPDLEKRYVEKAKVNESTYFRDYAVHQYLETECGRIRLLRDNLTQDLYFSNEFFLGATEDDIALAISDIQQAYKDRLQKYTYYSFENGRIPINYTYKRDKTYEPRPNQLETIERFKSALAKGRSNLLMYAVMRFGKSFTSMCCALEIDAKLVVVVSAKADVKTEWKCTVESHVKFVDYVFLDSETLLQDECILNTTLHNKKAVVFLTLQDLMGQEIKAKHRTLFEREIDLLLIDESHYGARAEEYGRVLNLSKKKELEAELKGLDTAETYEQSSELKELRSRVRIHLSGTPYRILMGSEFTEDDIIAFYQFSDIVEAQAQWDQEHVFSDDFKEWDNPYYGFPQMVRFAFLPNQSSRERLETLRRDGFSSNLSELMRPQSISEDKKGQLHRKFTHETEILDLLHAIDGSKSDVHILNFLGLKEIQQGKMCRHMVFVLPYRASCDAMESLLEVKRHDFNHLGDYAVINIAGLEGERLYPTTESVKSKIEQYEQDDTKTITLTVNRMLTGSTVKEWDTMLYLKDSASPQEYDQAVFRLQNQYVRTLVSDNGESIKYNMKPQTLLVDFNPNRMFRLQEQRSQIYNANTEQRGNEELRRRIECELEYSPIVTIGSNGLQRVSATDVMDAVRAYSANRSVMDEASDIPLDYMLLADETLRNAISLLNPIDASKGINIKAVTGEEVELDLEKEPDQKQDNPEDTDRHPIPQVDEEENTDNLMGKKLATYYAQILFYAFLSESFVDSLQTIITSIESSEENKRIAGHVGLNVSILKLVQQKSNVFSLRGLDYKIENLNGLMRDETLTPMKRVEVAMAKFGRLSSSEIVTPQSVALEMLNALGNDTITSETKILDIASKQGEFTRALISQYGTNIGRNVYALPTSSVSYEFTRKVYNLLGLDTKQVLSTFTTYELLNPERKESLIQQLKDMNFDLVIGNPPYQQADGGAAASAKPIYQEFVTIAKEVSTTYTSIIMPARWYTGGKGLDEFRASMLTDKHIKLLYDYQRPDEVFPDTNNRGGICFIVRDNNFDNTLTLPEVVSNRGSKEIVSQARSIKTDGLEMFVRHQEAISILEKVTGAMCFIPLSQHMSKRKPFGIESNIIKTPNWHLEIQDGDISCIGKGLSKGFIPSSLVTNNLEAIGLWKVLVPRANNIGTELNDDNLNSEVCPPQSICTEAYLFIGIGLQMNEKHAINASAYLRTKFTRFMHSLSKTSHDATSKTYRFVPLQDFTTQSDIDWSKSIPEIDQQLYAKYGLSKEEIAFIEGSIKEMK</sequence>
<dbReference type="PROSITE" id="PS00092">
    <property type="entry name" value="N6_MTASE"/>
    <property type="match status" value="1"/>
</dbReference>
<dbReference type="GO" id="GO:0016787">
    <property type="term" value="F:hydrolase activity"/>
    <property type="evidence" value="ECO:0007669"/>
    <property type="project" value="InterPro"/>
</dbReference>
<keyword evidence="4" id="KW-0255">Endonuclease</keyword>
<dbReference type="EMBL" id="ACNN01000024">
    <property type="protein sequence ID" value="EEN82562.1"/>
    <property type="molecule type" value="Genomic_DNA"/>
</dbReference>
<accession>C3JB53</accession>
<dbReference type="SUPFAM" id="SSF52540">
    <property type="entry name" value="P-loop containing nucleoside triphosphate hydrolases"/>
    <property type="match status" value="1"/>
</dbReference>
<organism evidence="4 5">
    <name type="scientific">Porphyromonas endodontalis (strain ATCC 35406 / DSM 24491 / JCM 8526 / CCUG 16442 / BCRC 14492 / NCTC 13058 / HG 370)</name>
    <name type="common">Bacteroides endodontalis</name>
    <dbReference type="NCBI Taxonomy" id="553175"/>
    <lineage>
        <taxon>Bacteria</taxon>
        <taxon>Pseudomonadati</taxon>
        <taxon>Bacteroidota</taxon>
        <taxon>Bacteroidia</taxon>
        <taxon>Bacteroidales</taxon>
        <taxon>Porphyromonadaceae</taxon>
        <taxon>Porphyromonas</taxon>
    </lineage>
</organism>
<dbReference type="GO" id="GO:0009007">
    <property type="term" value="F:site-specific DNA-methyltransferase (adenine-specific) activity"/>
    <property type="evidence" value="ECO:0007669"/>
    <property type="project" value="UniProtKB-EC"/>
</dbReference>
<dbReference type="eggNOG" id="COG0286">
    <property type="taxonomic scope" value="Bacteria"/>
</dbReference>
<dbReference type="GO" id="GO:0004519">
    <property type="term" value="F:endonuclease activity"/>
    <property type="evidence" value="ECO:0007669"/>
    <property type="project" value="UniProtKB-KW"/>
</dbReference>
<evidence type="ECO:0000313" key="4">
    <source>
        <dbReference type="EMBL" id="EEN82562.1"/>
    </source>
</evidence>
<dbReference type="GeneID" id="93364849"/>
<dbReference type="InterPro" id="IPR027417">
    <property type="entry name" value="P-loop_NTPase"/>
</dbReference>
<dbReference type="Gene3D" id="3.40.50.300">
    <property type="entry name" value="P-loop containing nucleotide triphosphate hydrolases"/>
    <property type="match status" value="1"/>
</dbReference>
<dbReference type="GO" id="GO:0032259">
    <property type="term" value="P:methylation"/>
    <property type="evidence" value="ECO:0007669"/>
    <property type="project" value="InterPro"/>
</dbReference>
<dbReference type="Pfam" id="PF04851">
    <property type="entry name" value="ResIII"/>
    <property type="match status" value="1"/>
</dbReference>
<dbReference type="GO" id="GO:0005524">
    <property type="term" value="F:ATP binding"/>
    <property type="evidence" value="ECO:0007669"/>
    <property type="project" value="InterPro"/>
</dbReference>
<keyword evidence="4" id="KW-0378">Hydrolase</keyword>
<dbReference type="InterPro" id="IPR002052">
    <property type="entry name" value="DNA_methylase_N6_adenine_CS"/>
</dbReference>
<dbReference type="Gene3D" id="3.40.50.150">
    <property type="entry name" value="Vaccinia Virus protein VP39"/>
    <property type="match status" value="1"/>
</dbReference>
<gene>
    <name evidence="4" type="ORF">POREN0001_1496</name>
</gene>
<feature type="domain" description="Type II methyltransferase M.TaqI-like" evidence="3">
    <location>
        <begin position="963"/>
        <end position="1055"/>
    </location>
</feature>
<proteinExistence type="predicted"/>
<reference evidence="4 5" key="1">
    <citation type="submission" date="2009-04" db="EMBL/GenBank/DDBJ databases">
        <authorList>
            <person name="Sebastian Y."/>
            <person name="Madupu R."/>
            <person name="Durkin A.S."/>
            <person name="Torralba M."/>
            <person name="Methe B."/>
            <person name="Sutton G.G."/>
            <person name="Strausberg R.L."/>
            <person name="Nelson K.E."/>
        </authorList>
    </citation>
    <scope>NUCLEOTIDE SEQUENCE [LARGE SCALE GENOMIC DNA]</scope>
    <source>
        <strain evidence="5">ATCC 35406 / BCRC 14492 / JCM 8526 / NCTC 13058 / HG 370</strain>
    </source>
</reference>
<dbReference type="SUPFAM" id="SSF53335">
    <property type="entry name" value="S-adenosyl-L-methionine-dependent methyltransferases"/>
    <property type="match status" value="1"/>
</dbReference>
<dbReference type="InterPro" id="IPR029063">
    <property type="entry name" value="SAM-dependent_MTases_sf"/>
</dbReference>
<dbReference type="RefSeq" id="WP_004333927.1">
    <property type="nucleotide sequence ID" value="NZ_ACNN01000024.1"/>
</dbReference>
<dbReference type="GO" id="GO:0006304">
    <property type="term" value="P:DNA modification"/>
    <property type="evidence" value="ECO:0007669"/>
    <property type="project" value="InterPro"/>
</dbReference>
<feature type="compositionally biased region" description="Basic and acidic residues" evidence="1">
    <location>
        <begin position="733"/>
        <end position="752"/>
    </location>
</feature>
<dbReference type="GO" id="GO:0003677">
    <property type="term" value="F:DNA binding"/>
    <property type="evidence" value="ECO:0007669"/>
    <property type="project" value="InterPro"/>
</dbReference>
<keyword evidence="4" id="KW-0540">Nuclease</keyword>
<feature type="domain" description="Helicase/UvrB N-terminal" evidence="2">
    <location>
        <begin position="153"/>
        <end position="306"/>
    </location>
</feature>
<dbReference type="InterPro" id="IPR006935">
    <property type="entry name" value="Helicase/UvrB_N"/>
</dbReference>
<dbReference type="Pfam" id="PF07669">
    <property type="entry name" value="Eco57I"/>
    <property type="match status" value="1"/>
</dbReference>
<dbReference type="STRING" id="553175.POREN0001_1496"/>
<evidence type="ECO:0000313" key="5">
    <source>
        <dbReference type="Proteomes" id="UP000004295"/>
    </source>
</evidence>
<protein>
    <submittedName>
        <fullName evidence="4">Eco57I restriction endonuclease</fullName>
    </submittedName>
</protein>
<name>C3JB53_POREA</name>
<dbReference type="Proteomes" id="UP000004295">
    <property type="component" value="Unassembled WGS sequence"/>
</dbReference>
<dbReference type="InterPro" id="IPR011639">
    <property type="entry name" value="MethylTrfase_TaqI-like_dom"/>
</dbReference>
<evidence type="ECO:0000259" key="2">
    <source>
        <dbReference type="Pfam" id="PF04851"/>
    </source>
</evidence>
<comment type="caution">
    <text evidence="4">The sequence shown here is derived from an EMBL/GenBank/DDBJ whole genome shotgun (WGS) entry which is preliminary data.</text>
</comment>
<evidence type="ECO:0000259" key="3">
    <source>
        <dbReference type="Pfam" id="PF07669"/>
    </source>
</evidence>
<dbReference type="eggNOG" id="COG1061">
    <property type="taxonomic scope" value="Bacteria"/>
</dbReference>
<evidence type="ECO:0000256" key="1">
    <source>
        <dbReference type="SAM" id="MobiDB-lite"/>
    </source>
</evidence>
<keyword evidence="5" id="KW-1185">Reference proteome</keyword>